<gene>
    <name evidence="1" type="ORF">TCMB3V08_LOCUS3176</name>
</gene>
<reference evidence="1" key="1">
    <citation type="submission" date="2020-11" db="EMBL/GenBank/DDBJ databases">
        <authorList>
            <person name="Tran Van P."/>
        </authorList>
    </citation>
    <scope>NUCLEOTIDE SEQUENCE</scope>
</reference>
<sequence length="296" mass="32786">MQLHQGSFVPLFNLGRGKYSPFLKVVLARRYKWNRTTLMFDGLISHSVRPCPYYSHNQTRMTHAQHTLSSRLCFVSMMPIVIYWNTLTIIIEYLRLPCTPSPLLLHSLGYTMWILVIGRTNPCVQWSDRFRQGKRLELIYAQHLVSAQELGRSAAGEKNTKKDHGVCGDGFTALASTALNQSSGSTSWTPGQLNQGISIQPGSFSHKHEVIQTFDEEQAVAITEANTAISCSSVSADLAYLKSNFGNLPGAITALEVRDSALVKAVKIMRGIKENLNQASGAVGTAIVDKFNRVLQ</sequence>
<proteinExistence type="predicted"/>
<accession>A0A7R9J0N0</accession>
<name>A0A7R9J0N0_TIMCA</name>
<organism evidence="1">
    <name type="scientific">Timema californicum</name>
    <name type="common">California timema</name>
    <name type="synonym">Walking stick</name>
    <dbReference type="NCBI Taxonomy" id="61474"/>
    <lineage>
        <taxon>Eukaryota</taxon>
        <taxon>Metazoa</taxon>
        <taxon>Ecdysozoa</taxon>
        <taxon>Arthropoda</taxon>
        <taxon>Hexapoda</taxon>
        <taxon>Insecta</taxon>
        <taxon>Pterygota</taxon>
        <taxon>Neoptera</taxon>
        <taxon>Polyneoptera</taxon>
        <taxon>Phasmatodea</taxon>
        <taxon>Timematodea</taxon>
        <taxon>Timematoidea</taxon>
        <taxon>Timematidae</taxon>
        <taxon>Timema</taxon>
    </lineage>
</organism>
<protein>
    <submittedName>
        <fullName evidence="1">(California timema) hypothetical protein</fullName>
    </submittedName>
</protein>
<dbReference type="AlphaFoldDB" id="A0A7R9J0N0"/>
<evidence type="ECO:0000313" key="1">
    <source>
        <dbReference type="EMBL" id="CAD7570472.1"/>
    </source>
</evidence>
<dbReference type="EMBL" id="OE180073">
    <property type="protein sequence ID" value="CAD7570472.1"/>
    <property type="molecule type" value="Genomic_DNA"/>
</dbReference>